<sequence length="522" mass="58590">MKSLHFNVVLDMDVVISERSATTGGHSSLSYLPGACFLGACAVRLYTKLGTKAFDVFHSGAVRFGNAYPIDDEGYPTLPIPLSWHYPKGSASHEGTILLTDNVFNLVHLSSENESKWKKDNVQPKQMREGFFSDTGTIRMPTSSYRLKTAIDRTKGGRAKESQLFGYESLDAGSNWYFSIDFDDEVSPRVLDDISEALTKGHIRIGRSKSAEYGSVDITAAEKPPYRLRPGMEDGVFIYCLSDIALRDPLTGAPTLTPLPTHFGLKEDAQLSREETFIRTRSYTPFNSKRKAHDFERQVVCMGSVIAFRTSSELTQEPLEELQDALDSGIGMYKHDGLGKVLVNPSFLSTEHFEPAPKTALSQIIEVKAEQVAEVQSDQEMLLGWLDSRMILKEIERESLEMVEQWLKVLVPGVRRQKRIAPGKSQWGQLRDVAIRSTSIGDIETALFNEDKGLCTSGISKDAWKTEFYYDNGYISFALFLENVVLKTAKDKDHPGHEYRLLQRVIYLLGNQMPQKLSQEEA</sequence>
<evidence type="ECO:0000313" key="1">
    <source>
        <dbReference type="EMBL" id="PIZ40897.1"/>
    </source>
</evidence>
<proteinExistence type="predicted"/>
<dbReference type="EMBL" id="PFNG01000076">
    <property type="protein sequence ID" value="PIZ40897.1"/>
    <property type="molecule type" value="Genomic_DNA"/>
</dbReference>
<dbReference type="Proteomes" id="UP000230956">
    <property type="component" value="Unassembled WGS sequence"/>
</dbReference>
<dbReference type="AlphaFoldDB" id="A0A2M7T9A6"/>
<name>A0A2M7T9A6_9ACTN</name>
<reference evidence="2" key="1">
    <citation type="submission" date="2017-09" db="EMBL/GenBank/DDBJ databases">
        <title>Depth-based differentiation of microbial function through sediment-hosted aquifers and enrichment of novel symbionts in the deep terrestrial subsurface.</title>
        <authorList>
            <person name="Probst A.J."/>
            <person name="Ladd B."/>
            <person name="Jarett J.K."/>
            <person name="Geller-Mcgrath D.E."/>
            <person name="Sieber C.M.K."/>
            <person name="Emerson J.B."/>
            <person name="Anantharaman K."/>
            <person name="Thomas B.C."/>
            <person name="Malmstrom R."/>
            <person name="Stieglmeier M."/>
            <person name="Klingl A."/>
            <person name="Woyke T."/>
            <person name="Ryan C.M."/>
            <person name="Banfield J.F."/>
        </authorList>
    </citation>
    <scope>NUCLEOTIDE SEQUENCE [LARGE SCALE GENOMIC DNA]</scope>
</reference>
<evidence type="ECO:0000313" key="2">
    <source>
        <dbReference type="Proteomes" id="UP000230956"/>
    </source>
</evidence>
<accession>A0A2M7T9A6</accession>
<comment type="caution">
    <text evidence="1">The sequence shown here is derived from an EMBL/GenBank/DDBJ whole genome shotgun (WGS) entry which is preliminary data.</text>
</comment>
<organism evidence="1 2">
    <name type="scientific">Candidatus Aquicultor secundus</name>
    <dbReference type="NCBI Taxonomy" id="1973895"/>
    <lineage>
        <taxon>Bacteria</taxon>
        <taxon>Bacillati</taxon>
        <taxon>Actinomycetota</taxon>
        <taxon>Candidatus Aquicultoria</taxon>
        <taxon>Candidatus Aquicultorales</taxon>
        <taxon>Candidatus Aquicultoraceae</taxon>
        <taxon>Candidatus Aquicultor</taxon>
    </lineage>
</organism>
<gene>
    <name evidence="1" type="ORF">COY37_03145</name>
</gene>
<evidence type="ECO:0008006" key="3">
    <source>
        <dbReference type="Google" id="ProtNLM"/>
    </source>
</evidence>
<dbReference type="RefSeq" id="WP_286679297.1">
    <property type="nucleotide sequence ID" value="NZ_MNXI01000142.1"/>
</dbReference>
<protein>
    <recommendedName>
        <fullName evidence="3">CRISPR-associated protein Csx10</fullName>
    </recommendedName>
</protein>